<dbReference type="RefSeq" id="WP_068619647.1">
    <property type="nucleotide sequence ID" value="NZ_CP016268.1"/>
</dbReference>
<dbReference type="InterPro" id="IPR013785">
    <property type="entry name" value="Aldolase_TIM"/>
</dbReference>
<evidence type="ECO:0000256" key="9">
    <source>
        <dbReference type="ARBA" id="ARBA00023186"/>
    </source>
</evidence>
<keyword evidence="10" id="KW-0004">4Fe-4S</keyword>
<name>A0A193LLW0_9GAMM</name>
<dbReference type="SFLD" id="SFLDG01065">
    <property type="entry name" value="anaerobic_coproporphyrinogen-I"/>
    <property type="match status" value="1"/>
</dbReference>
<evidence type="ECO:0000256" key="5">
    <source>
        <dbReference type="ARBA" id="ARBA00022691"/>
    </source>
</evidence>
<comment type="subcellular location">
    <subcellularLocation>
        <location evidence="10">Cytoplasm</location>
    </subcellularLocation>
</comment>
<keyword evidence="10" id="KW-0963">Cytoplasm</keyword>
<dbReference type="GO" id="GO:0005737">
    <property type="term" value="C:cytoplasm"/>
    <property type="evidence" value="ECO:0007669"/>
    <property type="project" value="UniProtKB-SubCell"/>
</dbReference>
<evidence type="ECO:0000256" key="1">
    <source>
        <dbReference type="ARBA" id="ARBA00001966"/>
    </source>
</evidence>
<dbReference type="GO" id="GO:0046872">
    <property type="term" value="F:metal ion binding"/>
    <property type="evidence" value="ECO:0007669"/>
    <property type="project" value="UniProtKB-UniRule"/>
</dbReference>
<dbReference type="GO" id="GO:0004109">
    <property type="term" value="F:coproporphyrinogen oxidase activity"/>
    <property type="evidence" value="ECO:0007669"/>
    <property type="project" value="InterPro"/>
</dbReference>
<sequence length="387" mass="42912">MPPLALYLHLPWCVKKCPYCDFNSHTAGPAIPRERYVKALQRDLRYEAPQAEDRVVSSLFIGGGTPSLFSGAEIGQLLDSVREHFVLADDIEVTMEANPGTVERHNLAGYREAGVNRLSLGAQSFSADALTRLGRIHGPGEITQAVADARAAGFDNLNLDLMFALPGQTLAMALADLAQAVALAPEHLSFYQLTLEPNTVFHQRPPAELPDDELSWDMQEAAFRHLEQAGYRRYEISAFARNGKSCRHNRNYWTFGDYLAVGAGAHGKVTDRAGRIWRYKKPAHPQTYMECAERDDLARHPLVRVAEADLLFEFMLNALRLPDGFAERVFEERTGLSFDVARPGVAELADRGLMQAAGSATWRPTPLGLRFLNELQAHFLPSAEAIA</sequence>
<dbReference type="KEGG" id="woc:BA177_17935"/>
<dbReference type="SFLD" id="SFLDF00288">
    <property type="entry name" value="HemN-like__clustered_with_nucl"/>
    <property type="match status" value="1"/>
</dbReference>
<keyword evidence="9 10" id="KW-0143">Chaperone</keyword>
<evidence type="ECO:0000256" key="8">
    <source>
        <dbReference type="ARBA" id="ARBA00023014"/>
    </source>
</evidence>
<dbReference type="Pfam" id="PF04055">
    <property type="entry name" value="Radical_SAM"/>
    <property type="match status" value="1"/>
</dbReference>
<dbReference type="PANTHER" id="PTHR13932:SF5">
    <property type="entry name" value="RADICAL S-ADENOSYL METHIONINE DOMAIN-CONTAINING PROTEIN 1, MITOCHONDRIAL"/>
    <property type="match status" value="1"/>
</dbReference>
<evidence type="ECO:0000256" key="4">
    <source>
        <dbReference type="ARBA" id="ARBA00022617"/>
    </source>
</evidence>
<dbReference type="Pfam" id="PF06969">
    <property type="entry name" value="HemN_C"/>
    <property type="match status" value="1"/>
</dbReference>
<dbReference type="CDD" id="cd01335">
    <property type="entry name" value="Radical_SAM"/>
    <property type="match status" value="1"/>
</dbReference>
<dbReference type="Gene3D" id="3.20.20.70">
    <property type="entry name" value="Aldolase class I"/>
    <property type="match status" value="1"/>
</dbReference>
<gene>
    <name evidence="12" type="ORF">BA177_17935</name>
</gene>
<protein>
    <recommendedName>
        <fullName evidence="3 10">Heme chaperone HemW</fullName>
    </recommendedName>
</protein>
<dbReference type="SFLD" id="SFLDS00029">
    <property type="entry name" value="Radical_SAM"/>
    <property type="match status" value="1"/>
</dbReference>
<accession>A0A193LLW0</accession>
<dbReference type="NCBIfam" id="TIGR00539">
    <property type="entry name" value="hemN_rel"/>
    <property type="match status" value="1"/>
</dbReference>
<evidence type="ECO:0000256" key="10">
    <source>
        <dbReference type="RuleBase" id="RU364116"/>
    </source>
</evidence>
<evidence type="ECO:0000256" key="2">
    <source>
        <dbReference type="ARBA" id="ARBA00006100"/>
    </source>
</evidence>
<dbReference type="SMART" id="SM00729">
    <property type="entry name" value="Elp3"/>
    <property type="match status" value="1"/>
</dbReference>
<dbReference type="Proteomes" id="UP000092695">
    <property type="component" value="Chromosome"/>
</dbReference>
<keyword evidence="7 10" id="KW-0408">Iron</keyword>
<comment type="similarity">
    <text evidence="2">Belongs to the anaerobic coproporphyrinogen-III oxidase family. HemW subfamily.</text>
</comment>
<dbReference type="PANTHER" id="PTHR13932">
    <property type="entry name" value="COPROPORPHYRINIGEN III OXIDASE"/>
    <property type="match status" value="1"/>
</dbReference>
<reference evidence="12 13" key="1">
    <citation type="submission" date="2016-06" db="EMBL/GenBank/DDBJ databases">
        <title>Complete genome sequence of a deep-branching marine Gamma Proteobacterium Woeseia oceani type strain XK5.</title>
        <authorList>
            <person name="Mu D."/>
            <person name="Du Z."/>
        </authorList>
    </citation>
    <scope>NUCLEOTIDE SEQUENCE [LARGE SCALE GENOMIC DNA]</scope>
    <source>
        <strain evidence="12 13">XK5</strain>
    </source>
</reference>
<evidence type="ECO:0000256" key="3">
    <source>
        <dbReference type="ARBA" id="ARBA00017228"/>
    </source>
</evidence>
<dbReference type="PROSITE" id="PS51918">
    <property type="entry name" value="RADICAL_SAM"/>
    <property type="match status" value="1"/>
</dbReference>
<evidence type="ECO:0000313" key="12">
    <source>
        <dbReference type="EMBL" id="ANO53374.1"/>
    </source>
</evidence>
<evidence type="ECO:0000256" key="7">
    <source>
        <dbReference type="ARBA" id="ARBA00023004"/>
    </source>
</evidence>
<dbReference type="GO" id="GO:0051539">
    <property type="term" value="F:4 iron, 4 sulfur cluster binding"/>
    <property type="evidence" value="ECO:0007669"/>
    <property type="project" value="UniProtKB-UniRule"/>
</dbReference>
<proteinExistence type="inferred from homology"/>
<dbReference type="OrthoDB" id="9808022at2"/>
<dbReference type="InterPro" id="IPR058240">
    <property type="entry name" value="rSAM_sf"/>
</dbReference>
<dbReference type="InterPro" id="IPR004559">
    <property type="entry name" value="HemW-like"/>
</dbReference>
<dbReference type="InterPro" id="IPR006638">
    <property type="entry name" value="Elp3/MiaA/NifB-like_rSAM"/>
</dbReference>
<dbReference type="SFLD" id="SFLDG01082">
    <property type="entry name" value="B12-binding_domain_containing"/>
    <property type="match status" value="1"/>
</dbReference>
<dbReference type="InterPro" id="IPR010723">
    <property type="entry name" value="HemN_C"/>
</dbReference>
<dbReference type="GO" id="GO:0006779">
    <property type="term" value="P:porphyrin-containing compound biosynthetic process"/>
    <property type="evidence" value="ECO:0007669"/>
    <property type="project" value="InterPro"/>
</dbReference>
<keyword evidence="13" id="KW-1185">Reference proteome</keyword>
<comment type="function">
    <text evidence="10">Probably acts as a heme chaperone, transferring heme to an unknown acceptor. Binds one molecule of heme per monomer, possibly covalently. Binds 1 [4Fe-4S] cluster. The cluster is coordinated with 3 cysteines and an exchangeable S-adenosyl-L-methionine.</text>
</comment>
<keyword evidence="6 10" id="KW-0479">Metal-binding</keyword>
<comment type="cofactor">
    <cofactor evidence="1">
        <name>[4Fe-4S] cluster</name>
        <dbReference type="ChEBI" id="CHEBI:49883"/>
    </cofactor>
</comment>
<organism evidence="12 13">
    <name type="scientific">Woeseia oceani</name>
    <dbReference type="NCBI Taxonomy" id="1548547"/>
    <lineage>
        <taxon>Bacteria</taxon>
        <taxon>Pseudomonadati</taxon>
        <taxon>Pseudomonadota</taxon>
        <taxon>Gammaproteobacteria</taxon>
        <taxon>Woeseiales</taxon>
        <taxon>Woeseiaceae</taxon>
        <taxon>Woeseia</taxon>
    </lineage>
</organism>
<feature type="domain" description="Radical SAM core" evidence="11">
    <location>
        <begin position="1"/>
        <end position="232"/>
    </location>
</feature>
<dbReference type="EMBL" id="CP016268">
    <property type="protein sequence ID" value="ANO53374.1"/>
    <property type="molecule type" value="Genomic_DNA"/>
</dbReference>
<keyword evidence="4 10" id="KW-0349">Heme</keyword>
<dbReference type="SUPFAM" id="SSF102114">
    <property type="entry name" value="Radical SAM enzymes"/>
    <property type="match status" value="1"/>
</dbReference>
<keyword evidence="8 10" id="KW-0411">Iron-sulfur</keyword>
<evidence type="ECO:0000313" key="13">
    <source>
        <dbReference type="Proteomes" id="UP000092695"/>
    </source>
</evidence>
<dbReference type="AlphaFoldDB" id="A0A193LLW0"/>
<dbReference type="InterPro" id="IPR034505">
    <property type="entry name" value="Coproporphyrinogen-III_oxidase"/>
</dbReference>
<dbReference type="STRING" id="1548547.BA177_17935"/>
<keyword evidence="5 10" id="KW-0949">S-adenosyl-L-methionine</keyword>
<evidence type="ECO:0000256" key="6">
    <source>
        <dbReference type="ARBA" id="ARBA00022723"/>
    </source>
</evidence>
<dbReference type="InterPro" id="IPR007197">
    <property type="entry name" value="rSAM"/>
</dbReference>
<dbReference type="SFLD" id="SFLDF00562">
    <property type="entry name" value="HemN-like__clustered_with_heat"/>
    <property type="match status" value="1"/>
</dbReference>
<evidence type="ECO:0000259" key="11">
    <source>
        <dbReference type="PROSITE" id="PS51918"/>
    </source>
</evidence>